<evidence type="ECO:0000313" key="1">
    <source>
        <dbReference type="EMBL" id="QJA66249.1"/>
    </source>
</evidence>
<gene>
    <name evidence="1" type="ORF">MM415B00358_0011</name>
</gene>
<sequence length="258" mass="27378">MANVGNKGKVRYEEAFSAVTIGTGLIGLDGGTNSLTTSYGLCWVQSLDTGGVSYTRSMSATKGLHLAGTTGTTDNALTEFSGDKLMFYGQTGFTAAEALVQFDVAGAVAFNFGFTDEVTCASDTLPVELGTATLVASGCTTFCGLVFDTDADNDEIHCAWVDDGTVVTTALGDLRMKGMTLTADKWLFLRVEMQDQGSGKPVRATFHAIQDGRHVTKEFATTVDRDCALAYYFGVENRAGTTHGVYIKAPAWEQSIAD</sequence>
<dbReference type="AlphaFoldDB" id="A0A6M3J831"/>
<organism evidence="1">
    <name type="scientific">viral metagenome</name>
    <dbReference type="NCBI Taxonomy" id="1070528"/>
    <lineage>
        <taxon>unclassified sequences</taxon>
        <taxon>metagenomes</taxon>
        <taxon>organismal metagenomes</taxon>
    </lineage>
</organism>
<accession>A0A6M3J831</accession>
<reference evidence="1" key="1">
    <citation type="submission" date="2020-03" db="EMBL/GenBank/DDBJ databases">
        <title>The deep terrestrial virosphere.</title>
        <authorList>
            <person name="Holmfeldt K."/>
            <person name="Nilsson E."/>
            <person name="Simone D."/>
            <person name="Lopez-Fernandez M."/>
            <person name="Wu X."/>
            <person name="de Brujin I."/>
            <person name="Lundin D."/>
            <person name="Andersson A."/>
            <person name="Bertilsson S."/>
            <person name="Dopson M."/>
        </authorList>
    </citation>
    <scope>NUCLEOTIDE SEQUENCE</scope>
    <source>
        <strain evidence="1">MM415B00358</strain>
    </source>
</reference>
<dbReference type="EMBL" id="MT141552">
    <property type="protein sequence ID" value="QJA66249.1"/>
    <property type="molecule type" value="Genomic_DNA"/>
</dbReference>
<protein>
    <submittedName>
        <fullName evidence="1">Uncharacterized protein</fullName>
    </submittedName>
</protein>
<name>A0A6M3J831_9ZZZZ</name>
<proteinExistence type="predicted"/>